<dbReference type="AlphaFoldDB" id="A0A975IBJ0"/>
<evidence type="ECO:0000313" key="4">
    <source>
        <dbReference type="Proteomes" id="UP000671995"/>
    </source>
</evidence>
<accession>A0A975IBJ0</accession>
<evidence type="ECO:0000313" key="1">
    <source>
        <dbReference type="EMBL" id="QTQ10935.1"/>
    </source>
</evidence>
<reference evidence="1 3" key="2">
    <citation type="journal article" date="2021" name="Microbiol. Resour. Announc.">
        <title>Complete Genome Sequences of Three Human Oral Treponema parvum Isolates.</title>
        <authorList>
            <person name="Zeng H."/>
            <person name="Watt R.M."/>
        </authorList>
    </citation>
    <scope>NUCLEOTIDE SEQUENCE</scope>
    <source>
        <strain evidence="2 3">ATCC 700770</strain>
        <strain evidence="1">ATCC 700773</strain>
    </source>
</reference>
<keyword evidence="3" id="KW-1185">Reference proteome</keyword>
<dbReference type="InterPro" id="IPR047708">
    <property type="entry name" value="CD1871A-like"/>
</dbReference>
<dbReference type="NCBIfam" id="NF040920">
    <property type="entry name" value="CD1871A_fam"/>
    <property type="match status" value="1"/>
</dbReference>
<dbReference type="Proteomes" id="UP000671995">
    <property type="component" value="Chromosome"/>
</dbReference>
<name>A0A975IBJ0_9SPIR</name>
<protein>
    <recommendedName>
        <fullName evidence="5">Thioredoxin</fullName>
    </recommendedName>
</protein>
<gene>
    <name evidence="1" type="ORF">HRI96_01225</name>
    <name evidence="2" type="ORF">HRQ91_10835</name>
</gene>
<sequence>MKSEPPKFLRVFLIASSLALIFAGVLLGENAAIFQKAVFVCMECIGLG</sequence>
<evidence type="ECO:0008006" key="5">
    <source>
        <dbReference type="Google" id="ProtNLM"/>
    </source>
</evidence>
<organism evidence="1 4">
    <name type="scientific">Treponema parvum</name>
    <dbReference type="NCBI Taxonomy" id="138851"/>
    <lineage>
        <taxon>Bacteria</taxon>
        <taxon>Pseudomonadati</taxon>
        <taxon>Spirochaetota</taxon>
        <taxon>Spirochaetia</taxon>
        <taxon>Spirochaetales</taxon>
        <taxon>Treponemataceae</taxon>
        <taxon>Treponema</taxon>
    </lineage>
</organism>
<dbReference type="KEGG" id="tpav:HRQ91_10835"/>
<evidence type="ECO:0000313" key="3">
    <source>
        <dbReference type="Proteomes" id="UP000671908"/>
    </source>
</evidence>
<dbReference type="RefSeq" id="WP_210118710.1">
    <property type="nucleotide sequence ID" value="NZ_CP054142.1"/>
</dbReference>
<dbReference type="Proteomes" id="UP000671908">
    <property type="component" value="Chromosome"/>
</dbReference>
<proteinExistence type="predicted"/>
<dbReference type="EMBL" id="CP054257">
    <property type="protein sequence ID" value="QTQ10935.1"/>
    <property type="molecule type" value="Genomic_DNA"/>
</dbReference>
<evidence type="ECO:0000313" key="2">
    <source>
        <dbReference type="EMBL" id="QTQ14912.1"/>
    </source>
</evidence>
<reference evidence="1" key="1">
    <citation type="submission" date="2020-05" db="EMBL/GenBank/DDBJ databases">
        <authorList>
            <person name="Zeng H."/>
            <person name="Chan Y.K."/>
            <person name="Watt R.M."/>
        </authorList>
    </citation>
    <scope>NUCLEOTIDE SEQUENCE</scope>
    <source>
        <strain evidence="2">ATCC 700770</strain>
        <strain evidence="1">ATCC 700773</strain>
    </source>
</reference>
<dbReference type="EMBL" id="CP054142">
    <property type="protein sequence ID" value="QTQ14912.1"/>
    <property type="molecule type" value="Genomic_DNA"/>
</dbReference>